<evidence type="ECO:0000313" key="3">
    <source>
        <dbReference type="Proteomes" id="UP000798951"/>
    </source>
</evidence>
<sequence length="244" mass="25371">MAAGARPGRPTRAAARAGGVLAMELRTARSPGTRHRGPVDAHQFARAPDAECAGAARAAGACRCVASCPVGTFTTRRANGTGRSGPSDTHPGSPVGGLHPARADEPARPARSPAATTAARSPGAGAIPRGTPASARADAAVSLGPVGARRHAVTGGSAGRGGRPVVVGHTDRGTLDTFARDARAGPGHERSGRFRHPPASAAARYPCRSASRLHLCLRPDRLAIVRLRRLRRIRRGWCRIFEWW</sequence>
<protein>
    <submittedName>
        <fullName evidence="2">Uncharacterized protein</fullName>
    </submittedName>
</protein>
<organism evidence="2 3">
    <name type="scientific">Nocardia caishijiensis</name>
    <dbReference type="NCBI Taxonomy" id="184756"/>
    <lineage>
        <taxon>Bacteria</taxon>
        <taxon>Bacillati</taxon>
        <taxon>Actinomycetota</taxon>
        <taxon>Actinomycetes</taxon>
        <taxon>Mycobacteriales</taxon>
        <taxon>Nocardiaceae</taxon>
        <taxon>Nocardia</taxon>
    </lineage>
</organism>
<proteinExistence type="predicted"/>
<dbReference type="EMBL" id="VMSD01000002">
    <property type="protein sequence ID" value="KAF0848303.1"/>
    <property type="molecule type" value="Genomic_DNA"/>
</dbReference>
<evidence type="ECO:0000256" key="1">
    <source>
        <dbReference type="SAM" id="MobiDB-lite"/>
    </source>
</evidence>
<evidence type="ECO:0000313" key="2">
    <source>
        <dbReference type="EMBL" id="KAF0848303.1"/>
    </source>
</evidence>
<keyword evidence="3" id="KW-1185">Reference proteome</keyword>
<reference evidence="2 3" key="1">
    <citation type="submission" date="2019-07" db="EMBL/GenBank/DDBJ databases">
        <title>Genomic Encyclopedia of Type Strains, Phase IV (KMG-IV): sequencing the most valuable type-strain genomes for metagenomic binning, comparative biology and taxonomic classification.</title>
        <authorList>
            <person name="Goeker M."/>
        </authorList>
    </citation>
    <scope>NUCLEOTIDE SEQUENCE [LARGE SCALE GENOMIC DNA]</scope>
    <source>
        <strain evidence="2 3">DSM 44831</strain>
    </source>
</reference>
<dbReference type="Proteomes" id="UP000798951">
    <property type="component" value="Unassembled WGS sequence"/>
</dbReference>
<comment type="caution">
    <text evidence="2">The sequence shown here is derived from an EMBL/GenBank/DDBJ whole genome shotgun (WGS) entry which is preliminary data.</text>
</comment>
<feature type="region of interest" description="Disordered" evidence="1">
    <location>
        <begin position="75"/>
        <end position="135"/>
    </location>
</feature>
<gene>
    <name evidence="2" type="ORF">FNL39_102451</name>
</gene>
<feature type="compositionally biased region" description="Low complexity" evidence="1">
    <location>
        <begin position="109"/>
        <end position="126"/>
    </location>
</feature>
<accession>A0ABQ6YRB0</accession>
<name>A0ABQ6YRB0_9NOCA</name>